<proteinExistence type="predicted"/>
<accession>A0A239IW94</accession>
<evidence type="ECO:0000313" key="2">
    <source>
        <dbReference type="Proteomes" id="UP000198339"/>
    </source>
</evidence>
<protein>
    <recommendedName>
        <fullName evidence="3">Transposase</fullName>
    </recommendedName>
</protein>
<evidence type="ECO:0008006" key="3">
    <source>
        <dbReference type="Google" id="ProtNLM"/>
    </source>
</evidence>
<reference evidence="1 2" key="1">
    <citation type="submission" date="2017-06" db="EMBL/GenBank/DDBJ databases">
        <authorList>
            <person name="Kim H.J."/>
            <person name="Triplett B.A."/>
        </authorList>
    </citation>
    <scope>NUCLEOTIDE SEQUENCE [LARGE SCALE GENOMIC DNA]</scope>
    <source>
        <strain evidence="1 2">DS15</strain>
    </source>
</reference>
<organism evidence="1 2">
    <name type="scientific">Sphingopyxis indica</name>
    <dbReference type="NCBI Taxonomy" id="436663"/>
    <lineage>
        <taxon>Bacteria</taxon>
        <taxon>Pseudomonadati</taxon>
        <taxon>Pseudomonadota</taxon>
        <taxon>Alphaproteobacteria</taxon>
        <taxon>Sphingomonadales</taxon>
        <taxon>Sphingomonadaceae</taxon>
        <taxon>Sphingopyxis</taxon>
    </lineage>
</organism>
<sequence>MIGKRMMMQEALFYGFRIEDYVPDDHLLRPGSVGLPRQ</sequence>
<name>A0A239IW94_9SPHN</name>
<dbReference type="EMBL" id="FZPA01000008">
    <property type="protein sequence ID" value="SNS97805.1"/>
    <property type="molecule type" value="Genomic_DNA"/>
</dbReference>
<gene>
    <name evidence="1" type="ORF">SAMN06295955_108193</name>
</gene>
<keyword evidence="2" id="KW-1185">Reference proteome</keyword>
<evidence type="ECO:0000313" key="1">
    <source>
        <dbReference type="EMBL" id="SNS97805.1"/>
    </source>
</evidence>
<dbReference type="AlphaFoldDB" id="A0A239IW94"/>
<dbReference type="Proteomes" id="UP000198339">
    <property type="component" value="Unassembled WGS sequence"/>
</dbReference>